<keyword evidence="2" id="KW-1185">Reference proteome</keyword>
<dbReference type="Proteomes" id="UP000000305">
    <property type="component" value="Unassembled WGS sequence"/>
</dbReference>
<name>E9GZL4_DAPPU</name>
<reference evidence="1 2" key="1">
    <citation type="journal article" date="2011" name="Science">
        <title>The ecoresponsive genome of Daphnia pulex.</title>
        <authorList>
            <person name="Colbourne J.K."/>
            <person name="Pfrender M.E."/>
            <person name="Gilbert D."/>
            <person name="Thomas W.K."/>
            <person name="Tucker A."/>
            <person name="Oakley T.H."/>
            <person name="Tokishita S."/>
            <person name="Aerts A."/>
            <person name="Arnold G.J."/>
            <person name="Basu M.K."/>
            <person name="Bauer D.J."/>
            <person name="Caceres C.E."/>
            <person name="Carmel L."/>
            <person name="Casola C."/>
            <person name="Choi J.H."/>
            <person name="Detter J.C."/>
            <person name="Dong Q."/>
            <person name="Dusheyko S."/>
            <person name="Eads B.D."/>
            <person name="Frohlich T."/>
            <person name="Geiler-Samerotte K.A."/>
            <person name="Gerlach D."/>
            <person name="Hatcher P."/>
            <person name="Jogdeo S."/>
            <person name="Krijgsveld J."/>
            <person name="Kriventseva E.V."/>
            <person name="Kultz D."/>
            <person name="Laforsch C."/>
            <person name="Lindquist E."/>
            <person name="Lopez J."/>
            <person name="Manak J.R."/>
            <person name="Muller J."/>
            <person name="Pangilinan J."/>
            <person name="Patwardhan R.P."/>
            <person name="Pitluck S."/>
            <person name="Pritham E.J."/>
            <person name="Rechtsteiner A."/>
            <person name="Rho M."/>
            <person name="Rogozin I.B."/>
            <person name="Sakarya O."/>
            <person name="Salamov A."/>
            <person name="Schaack S."/>
            <person name="Shapiro H."/>
            <person name="Shiga Y."/>
            <person name="Skalitzky C."/>
            <person name="Smith Z."/>
            <person name="Souvorov A."/>
            <person name="Sung W."/>
            <person name="Tang Z."/>
            <person name="Tsuchiya D."/>
            <person name="Tu H."/>
            <person name="Vos H."/>
            <person name="Wang M."/>
            <person name="Wolf Y.I."/>
            <person name="Yamagata H."/>
            <person name="Yamada T."/>
            <person name="Ye Y."/>
            <person name="Shaw J.R."/>
            <person name="Andrews J."/>
            <person name="Crease T.J."/>
            <person name="Tang H."/>
            <person name="Lucas S.M."/>
            <person name="Robertson H.M."/>
            <person name="Bork P."/>
            <person name="Koonin E.V."/>
            <person name="Zdobnov E.M."/>
            <person name="Grigoriev I.V."/>
            <person name="Lynch M."/>
            <person name="Boore J.L."/>
        </authorList>
    </citation>
    <scope>NUCLEOTIDE SEQUENCE [LARGE SCALE GENOMIC DNA]</scope>
</reference>
<dbReference type="HOGENOM" id="CLU_1549208_0_0_1"/>
<dbReference type="AlphaFoldDB" id="E9GZL4"/>
<dbReference type="InParanoid" id="E9GZL4"/>
<dbReference type="OrthoDB" id="10059918at2759"/>
<dbReference type="STRING" id="6669.E9GZL4"/>
<evidence type="ECO:0000313" key="2">
    <source>
        <dbReference type="Proteomes" id="UP000000305"/>
    </source>
</evidence>
<sequence>MLPNNVVSFMKKMVKNPDAGQQDNTMVSTNKLTRLKQTLTIGFQQAQDSVAKFSPKSIHVGTADNTSQMNSKELHNDIATFISADPLDKDALNPQPALFEYYNRLLRIEPESSICHRYRCQDQKLFGATKSVNVLSSLRPKFIDRKQRCQLQVCEDCASYSDIDNDIEKFASG</sequence>
<organism evidence="1 2">
    <name type="scientific">Daphnia pulex</name>
    <name type="common">Water flea</name>
    <dbReference type="NCBI Taxonomy" id="6669"/>
    <lineage>
        <taxon>Eukaryota</taxon>
        <taxon>Metazoa</taxon>
        <taxon>Ecdysozoa</taxon>
        <taxon>Arthropoda</taxon>
        <taxon>Crustacea</taxon>
        <taxon>Branchiopoda</taxon>
        <taxon>Diplostraca</taxon>
        <taxon>Cladocera</taxon>
        <taxon>Anomopoda</taxon>
        <taxon>Daphniidae</taxon>
        <taxon>Daphnia</taxon>
    </lineage>
</organism>
<proteinExistence type="predicted"/>
<accession>E9GZL4</accession>
<protein>
    <submittedName>
        <fullName evidence="1">Uncharacterized protein</fullName>
    </submittedName>
</protein>
<evidence type="ECO:0000313" key="1">
    <source>
        <dbReference type="EMBL" id="EFX75087.1"/>
    </source>
</evidence>
<gene>
    <name evidence="1" type="ORF">DAPPUDRAFT_306917</name>
</gene>
<dbReference type="KEGG" id="dpx:DAPPUDRAFT_306917"/>
<dbReference type="EMBL" id="GL732578">
    <property type="protein sequence ID" value="EFX75087.1"/>
    <property type="molecule type" value="Genomic_DNA"/>
</dbReference>